<name>A0A1D1VG61_RAMVA</name>
<dbReference type="CDD" id="cd00030">
    <property type="entry name" value="C2"/>
    <property type="match status" value="1"/>
</dbReference>
<protein>
    <submittedName>
        <fullName evidence="1">Uncharacterized protein</fullName>
    </submittedName>
</protein>
<gene>
    <name evidence="1" type="primary">RvY_10727-1</name>
    <name evidence="1" type="synonym">RvY_10727.1</name>
    <name evidence="1" type="ORF">RvY_10727</name>
</gene>
<organism evidence="1 2">
    <name type="scientific">Ramazzottius varieornatus</name>
    <name type="common">Water bear</name>
    <name type="synonym">Tardigrade</name>
    <dbReference type="NCBI Taxonomy" id="947166"/>
    <lineage>
        <taxon>Eukaryota</taxon>
        <taxon>Metazoa</taxon>
        <taxon>Ecdysozoa</taxon>
        <taxon>Tardigrada</taxon>
        <taxon>Eutardigrada</taxon>
        <taxon>Parachela</taxon>
        <taxon>Hypsibioidea</taxon>
        <taxon>Ramazzottiidae</taxon>
        <taxon>Ramazzottius</taxon>
    </lineage>
</organism>
<keyword evidence="2" id="KW-1185">Reference proteome</keyword>
<comment type="caution">
    <text evidence="1">The sequence shown here is derived from an EMBL/GenBank/DDBJ whole genome shotgun (WGS) entry which is preliminary data.</text>
</comment>
<sequence>MSISTSLTISTMTILYLRSSSIAATPLPQDSKSLLGSLIGGIVESLTSQHDSMKGNFRVEAFIARLENPDGKLTSGSSCDTVNRCDPVVSALVDIEKPSADFGSPASADFKSYTKLFEAHNTDSTPIGKTIARDICGKSFKGISVRVHVVDHDRVMKDDLIGNFRCLVDLSQKPVESMELAEWTPESPCEPVESKRTAQLFWRYRFFKIGKENCGGAVKAS</sequence>
<dbReference type="Proteomes" id="UP000186922">
    <property type="component" value="Unassembled WGS sequence"/>
</dbReference>
<dbReference type="OrthoDB" id="10064527at2759"/>
<accession>A0A1D1VG61</accession>
<evidence type="ECO:0000313" key="1">
    <source>
        <dbReference type="EMBL" id="GAU99775.1"/>
    </source>
</evidence>
<reference evidence="1 2" key="1">
    <citation type="journal article" date="2016" name="Nat. Commun.">
        <title>Extremotolerant tardigrade genome and improved radiotolerance of human cultured cells by tardigrade-unique protein.</title>
        <authorList>
            <person name="Hashimoto T."/>
            <person name="Horikawa D.D."/>
            <person name="Saito Y."/>
            <person name="Kuwahara H."/>
            <person name="Kozuka-Hata H."/>
            <person name="Shin-I T."/>
            <person name="Minakuchi Y."/>
            <person name="Ohishi K."/>
            <person name="Motoyama A."/>
            <person name="Aizu T."/>
            <person name="Enomoto A."/>
            <person name="Kondo K."/>
            <person name="Tanaka S."/>
            <person name="Hara Y."/>
            <person name="Koshikawa S."/>
            <person name="Sagara H."/>
            <person name="Miura T."/>
            <person name="Yokobori S."/>
            <person name="Miyagawa K."/>
            <person name="Suzuki Y."/>
            <person name="Kubo T."/>
            <person name="Oyama M."/>
            <person name="Kohara Y."/>
            <person name="Fujiyama A."/>
            <person name="Arakawa K."/>
            <person name="Katayama T."/>
            <person name="Toyoda A."/>
            <person name="Kunieda T."/>
        </authorList>
    </citation>
    <scope>NUCLEOTIDE SEQUENCE [LARGE SCALE GENOMIC DNA]</scope>
    <source>
        <strain evidence="1 2">YOKOZUNA-1</strain>
    </source>
</reference>
<dbReference type="EMBL" id="BDGG01000005">
    <property type="protein sequence ID" value="GAU99775.1"/>
    <property type="molecule type" value="Genomic_DNA"/>
</dbReference>
<evidence type="ECO:0000313" key="2">
    <source>
        <dbReference type="Proteomes" id="UP000186922"/>
    </source>
</evidence>
<dbReference type="AlphaFoldDB" id="A0A1D1VG61"/>
<proteinExistence type="predicted"/>